<name>A0A7M4D304_9BACT</name>
<dbReference type="Proteomes" id="UP000462449">
    <property type="component" value="Unassembled WGS sequence"/>
</dbReference>
<organism evidence="1 4">
    <name type="scientific">Labilibaculum euxinus</name>
    <dbReference type="NCBI Taxonomy" id="2686357"/>
    <lineage>
        <taxon>Bacteria</taxon>
        <taxon>Pseudomonadati</taxon>
        <taxon>Bacteroidota</taxon>
        <taxon>Bacteroidia</taxon>
        <taxon>Marinilabiliales</taxon>
        <taxon>Marinifilaceae</taxon>
        <taxon>Labilibaculum</taxon>
    </lineage>
</organism>
<dbReference type="Pfam" id="PF05635">
    <property type="entry name" value="23S_rRNA_IVP"/>
    <property type="match status" value="1"/>
</dbReference>
<reference evidence="1 4" key="2">
    <citation type="submission" date="2019-12" db="EMBL/GenBank/DDBJ databases">
        <title>Draft genome sequence of Labilibaculum sp. strain 44 isolated from deep waters of Black Sea.</title>
        <authorList>
            <person name="Yadav S."/>
            <person name="Villanueva L."/>
        </authorList>
    </citation>
    <scope>NUCLEOTIDE SEQUENCE [LARGE SCALE GENOMIC DNA]</scope>
    <source>
        <strain evidence="1 4">44</strain>
    </source>
</reference>
<dbReference type="SUPFAM" id="SSF158446">
    <property type="entry name" value="IVS-encoded protein-like"/>
    <property type="match status" value="1"/>
</dbReference>
<keyword evidence="3" id="KW-1185">Reference proteome</keyword>
<dbReference type="CDD" id="cd16377">
    <property type="entry name" value="23S_rRNA_IVP_like"/>
    <property type="match status" value="1"/>
</dbReference>
<evidence type="ECO:0000313" key="1">
    <source>
        <dbReference type="EMBL" id="MUP37033.1"/>
    </source>
</evidence>
<gene>
    <name evidence="2" type="ORF">DWB62_004315</name>
    <name evidence="1" type="ORF">GNY23_04315</name>
</gene>
<sequence length="118" mass="13552">MHKFKDFIVWQKARELVKVVYQLTSMVPDEEKFGLISQINRAAVSIPANIAEGSGRKTNIDFCRFLDIANGSSFELETLLILCVDLSYLSEKDLIPVQELNQEIQKMIYSLKQKLNKN</sequence>
<dbReference type="OrthoDB" id="9811959at2"/>
<dbReference type="InterPro" id="IPR012657">
    <property type="entry name" value="23S_rRNA-intervening_sequence"/>
</dbReference>
<evidence type="ECO:0000313" key="3">
    <source>
        <dbReference type="Proteomes" id="UP000285951"/>
    </source>
</evidence>
<evidence type="ECO:0000313" key="2">
    <source>
        <dbReference type="EMBL" id="MVB06238.1"/>
    </source>
</evidence>
<dbReference type="PANTHER" id="PTHR38471">
    <property type="entry name" value="FOUR HELIX BUNDLE PROTEIN"/>
    <property type="match status" value="1"/>
</dbReference>
<dbReference type="AlphaFoldDB" id="A0A7M4D304"/>
<proteinExistence type="predicted"/>
<dbReference type="Gene3D" id="1.20.1440.60">
    <property type="entry name" value="23S rRNA-intervening sequence"/>
    <property type="match status" value="1"/>
</dbReference>
<evidence type="ECO:0000313" key="4">
    <source>
        <dbReference type="Proteomes" id="UP000462449"/>
    </source>
</evidence>
<reference evidence="2 3" key="1">
    <citation type="submission" date="2019-11" db="EMBL/GenBank/DDBJ databases">
        <title>Draft genome sequence of Labilibaculum sp. strain SYP isolated from Black Sea.</title>
        <authorList>
            <person name="Yadav S."/>
            <person name="Villanueva L."/>
        </authorList>
    </citation>
    <scope>NUCLEOTIDE SEQUENCE [LARGE SCALE GENOMIC DNA]</scope>
    <source>
        <strain evidence="2 3">44</strain>
    </source>
</reference>
<dbReference type="PANTHER" id="PTHR38471:SF2">
    <property type="entry name" value="FOUR HELIX BUNDLE PROTEIN"/>
    <property type="match status" value="1"/>
</dbReference>
<dbReference type="RefSeq" id="WP_156194879.1">
    <property type="nucleotide sequence ID" value="NZ_QTZN02000006.1"/>
</dbReference>
<comment type="caution">
    <text evidence="1">The sequence shown here is derived from an EMBL/GenBank/DDBJ whole genome shotgun (WGS) entry which is preliminary data.</text>
</comment>
<dbReference type="InterPro" id="IPR036583">
    <property type="entry name" value="23S_rRNA_IVS_sf"/>
</dbReference>
<dbReference type="EMBL" id="QTZN02000006">
    <property type="protein sequence ID" value="MVB06238.1"/>
    <property type="molecule type" value="Genomic_DNA"/>
</dbReference>
<protein>
    <submittedName>
        <fullName evidence="1">Four helix bundle protein</fullName>
    </submittedName>
</protein>
<dbReference type="NCBIfam" id="TIGR02436">
    <property type="entry name" value="four helix bundle protein"/>
    <property type="match status" value="1"/>
</dbReference>
<dbReference type="Proteomes" id="UP000285951">
    <property type="component" value="Unassembled WGS sequence"/>
</dbReference>
<accession>A0A7M4D304</accession>
<dbReference type="EMBL" id="WOTW01000006">
    <property type="protein sequence ID" value="MUP37033.1"/>
    <property type="molecule type" value="Genomic_DNA"/>
</dbReference>